<keyword evidence="2" id="KW-1185">Reference proteome</keyword>
<proteinExistence type="predicted"/>
<accession>A0ACC1CXL9</accession>
<protein>
    <submittedName>
        <fullName evidence="1">Uncharacterized protein</fullName>
    </submittedName>
</protein>
<evidence type="ECO:0000313" key="1">
    <source>
        <dbReference type="EMBL" id="KAJ0176083.1"/>
    </source>
</evidence>
<dbReference type="EMBL" id="CM034400">
    <property type="protein sequence ID" value="KAJ0176083.1"/>
    <property type="molecule type" value="Genomic_DNA"/>
</dbReference>
<comment type="caution">
    <text evidence="1">The sequence shown here is derived from an EMBL/GenBank/DDBJ whole genome shotgun (WGS) entry which is preliminary data.</text>
</comment>
<evidence type="ECO:0000313" key="2">
    <source>
        <dbReference type="Proteomes" id="UP000824533"/>
    </source>
</evidence>
<feature type="non-terminal residue" evidence="1">
    <location>
        <position position="1"/>
    </location>
</feature>
<feature type="non-terminal residue" evidence="1">
    <location>
        <position position="73"/>
    </location>
</feature>
<dbReference type="Proteomes" id="UP000824533">
    <property type="component" value="Linkage Group LG14"/>
</dbReference>
<organism evidence="1 2">
    <name type="scientific">Dendrolimus kikuchii</name>
    <dbReference type="NCBI Taxonomy" id="765133"/>
    <lineage>
        <taxon>Eukaryota</taxon>
        <taxon>Metazoa</taxon>
        <taxon>Ecdysozoa</taxon>
        <taxon>Arthropoda</taxon>
        <taxon>Hexapoda</taxon>
        <taxon>Insecta</taxon>
        <taxon>Pterygota</taxon>
        <taxon>Neoptera</taxon>
        <taxon>Endopterygota</taxon>
        <taxon>Lepidoptera</taxon>
        <taxon>Glossata</taxon>
        <taxon>Ditrysia</taxon>
        <taxon>Bombycoidea</taxon>
        <taxon>Lasiocampidae</taxon>
        <taxon>Dendrolimus</taxon>
    </lineage>
</organism>
<gene>
    <name evidence="1" type="ORF">K1T71_008257</name>
</gene>
<reference evidence="1 2" key="1">
    <citation type="journal article" date="2021" name="Front. Genet.">
        <title>Chromosome-Level Genome Assembly Reveals Significant Gene Expansion in the Toll and IMD Signaling Pathways of Dendrolimus kikuchii.</title>
        <authorList>
            <person name="Zhou J."/>
            <person name="Wu P."/>
            <person name="Xiong Z."/>
            <person name="Liu N."/>
            <person name="Zhao N."/>
            <person name="Ji M."/>
            <person name="Qiu Y."/>
            <person name="Yang B."/>
        </authorList>
    </citation>
    <scope>NUCLEOTIDE SEQUENCE [LARGE SCALE GENOMIC DNA]</scope>
    <source>
        <strain evidence="1">Ann1</strain>
    </source>
</reference>
<name>A0ACC1CXL9_9NEOP</name>
<sequence>STNLKGTFSLEVKVKERNLCCKRSKRLYNTWKGHYTAVEFTAHVQNQPLNASTTLLLSLDMYGYEQHCSIGLP</sequence>